<feature type="chain" id="PRO_5045598084" evidence="1">
    <location>
        <begin position="25"/>
        <end position="184"/>
    </location>
</feature>
<evidence type="ECO:0000256" key="1">
    <source>
        <dbReference type="SAM" id="SignalP"/>
    </source>
</evidence>
<dbReference type="EMBL" id="JAELXT010000002">
    <property type="protein sequence ID" value="MBJ6124337.1"/>
    <property type="molecule type" value="Genomic_DNA"/>
</dbReference>
<keyword evidence="3" id="KW-1185">Reference proteome</keyword>
<accession>A0ABS0XWF2</accession>
<organism evidence="2 3">
    <name type="scientific">Microvirga splendida</name>
    <dbReference type="NCBI Taxonomy" id="2795727"/>
    <lineage>
        <taxon>Bacteria</taxon>
        <taxon>Pseudomonadati</taxon>
        <taxon>Pseudomonadota</taxon>
        <taxon>Alphaproteobacteria</taxon>
        <taxon>Hyphomicrobiales</taxon>
        <taxon>Methylobacteriaceae</taxon>
        <taxon>Microvirga</taxon>
    </lineage>
</organism>
<comment type="caution">
    <text evidence="2">The sequence shown here is derived from an EMBL/GenBank/DDBJ whole genome shotgun (WGS) entry which is preliminary data.</text>
</comment>
<dbReference type="Proteomes" id="UP000620670">
    <property type="component" value="Unassembled WGS sequence"/>
</dbReference>
<name>A0ABS0XWF2_9HYPH</name>
<dbReference type="RefSeq" id="WP_199046508.1">
    <property type="nucleotide sequence ID" value="NZ_JAELXT010000002.1"/>
</dbReference>
<evidence type="ECO:0000313" key="2">
    <source>
        <dbReference type="EMBL" id="MBJ6124337.1"/>
    </source>
</evidence>
<protein>
    <submittedName>
        <fullName evidence="2">Uncharacterized protein</fullName>
    </submittedName>
</protein>
<proteinExistence type="predicted"/>
<gene>
    <name evidence="2" type="ORF">JAO75_02835</name>
</gene>
<evidence type="ECO:0000313" key="3">
    <source>
        <dbReference type="Proteomes" id="UP000620670"/>
    </source>
</evidence>
<feature type="signal peptide" evidence="1">
    <location>
        <begin position="1"/>
        <end position="24"/>
    </location>
</feature>
<keyword evidence="1" id="KW-0732">Signal</keyword>
<sequence>MKRSLVVLGLLAAGAFLIPDGAAAQRGGPGFRGGAPSFRSGGGAMVPRIGMAGPRGFAGPALAGRPAFRGGAVGLRPGGFRPALAPGFRGYGRVVDVVPRYDRGWRYPYYGGYYRTGWGYPSFGGALLAGLTLGALSYPYYGYGYGTPYLYAGAVYGEECYWARRRVIDPWGRVVRRLVQVCTY</sequence>
<reference evidence="3" key="1">
    <citation type="submission" date="2020-12" db="EMBL/GenBank/DDBJ databases">
        <title>Hymenobacter sp.</title>
        <authorList>
            <person name="Kim M.K."/>
        </authorList>
    </citation>
    <scope>NUCLEOTIDE SEQUENCE [LARGE SCALE GENOMIC DNA]</scope>
    <source>
        <strain evidence="3">BT325</strain>
    </source>
</reference>